<reference evidence="2" key="2">
    <citation type="journal article" date="2020" name="Int. J. Syst. Evol. Microbiol.">
        <title>Genomic insights into a novel species Rhodoferax aquaticus sp. nov., isolated from freshwater.</title>
        <authorList>
            <person name="Li T."/>
            <person name="Zhuo Y."/>
            <person name="Jin C.Z."/>
            <person name="Wu X."/>
            <person name="Ko S.R."/>
            <person name="Jin F.J."/>
            <person name="Ahn C.Y."/>
            <person name="Oh H.M."/>
            <person name="Lee H.G."/>
            <person name="Jin L."/>
        </authorList>
    </citation>
    <scope>NUCLEOTIDE SEQUENCE [LARGE SCALE GENOMIC DNA]</scope>
    <source>
        <strain evidence="2">Gr-4</strain>
    </source>
</reference>
<gene>
    <name evidence="1" type="ORF">EXZ61_19465</name>
</gene>
<dbReference type="AlphaFoldDB" id="A0A515EUB6"/>
<reference evidence="2" key="1">
    <citation type="submission" date="2019-02" db="EMBL/GenBank/DDBJ databases">
        <title>Complete genome sequence of Rhodoferax sp. Gr-4.</title>
        <authorList>
            <person name="Jin L."/>
        </authorList>
    </citation>
    <scope>NUCLEOTIDE SEQUENCE [LARGE SCALE GENOMIC DNA]</scope>
    <source>
        <strain evidence="2">Gr-4</strain>
    </source>
</reference>
<keyword evidence="2" id="KW-1185">Reference proteome</keyword>
<dbReference type="RefSeq" id="WP_142813539.1">
    <property type="nucleotide sequence ID" value="NZ_CP036282.1"/>
</dbReference>
<organism evidence="1 2">
    <name type="scientific">Rhodoferax aquaticus</name>
    <dbReference type="NCBI Taxonomy" id="2527691"/>
    <lineage>
        <taxon>Bacteria</taxon>
        <taxon>Pseudomonadati</taxon>
        <taxon>Pseudomonadota</taxon>
        <taxon>Betaproteobacteria</taxon>
        <taxon>Burkholderiales</taxon>
        <taxon>Comamonadaceae</taxon>
        <taxon>Rhodoferax</taxon>
    </lineage>
</organism>
<dbReference type="Proteomes" id="UP000317365">
    <property type="component" value="Chromosome"/>
</dbReference>
<protein>
    <submittedName>
        <fullName evidence="1">Acyl-CoA thioesterase</fullName>
    </submittedName>
</protein>
<dbReference type="SUPFAM" id="SSF54637">
    <property type="entry name" value="Thioesterase/thiol ester dehydrase-isomerase"/>
    <property type="match status" value="1"/>
</dbReference>
<proteinExistence type="predicted"/>
<name>A0A515EUB6_9BURK</name>
<dbReference type="KEGG" id="rhg:EXZ61_19465"/>
<dbReference type="CDD" id="cd00586">
    <property type="entry name" value="4HBT"/>
    <property type="match status" value="1"/>
</dbReference>
<dbReference type="EMBL" id="CP036282">
    <property type="protein sequence ID" value="QDL56163.1"/>
    <property type="molecule type" value="Genomic_DNA"/>
</dbReference>
<dbReference type="Pfam" id="PF13279">
    <property type="entry name" value="4HBT_2"/>
    <property type="match status" value="1"/>
</dbReference>
<dbReference type="Gene3D" id="3.10.129.10">
    <property type="entry name" value="Hotdog Thioesterase"/>
    <property type="match status" value="1"/>
</dbReference>
<evidence type="ECO:0000313" key="1">
    <source>
        <dbReference type="EMBL" id="QDL56163.1"/>
    </source>
</evidence>
<accession>A0A515EUB6</accession>
<dbReference type="InterPro" id="IPR029069">
    <property type="entry name" value="HotDog_dom_sf"/>
</dbReference>
<evidence type="ECO:0000313" key="2">
    <source>
        <dbReference type="Proteomes" id="UP000317365"/>
    </source>
</evidence>
<sequence length="156" mass="17182">MQTLHPTEAVGTTSGGLYSNSYAIRFSHCDPAGIVFYPQYFVLINGLVEDWFTLGLKINYADLIGQRKVGLPTVSLHCDFVAPSRMGEDVAFHLRTSRVGKRSITLDITATGLDGQRLKLQQTLVTTSLETHKSINIPTDVLNAITHWHNTTGVPL</sequence>